<evidence type="ECO:0000259" key="4">
    <source>
        <dbReference type="Pfam" id="PF07495"/>
    </source>
</evidence>
<proteinExistence type="predicted"/>
<dbReference type="PANTHER" id="PTHR43547:SF2">
    <property type="entry name" value="HYBRID SIGNAL TRANSDUCTION HISTIDINE KINASE C"/>
    <property type="match status" value="1"/>
</dbReference>
<keyword evidence="1" id="KW-0597">Phosphoprotein</keyword>
<feature type="transmembrane region" description="Helical" evidence="2">
    <location>
        <begin position="12"/>
        <end position="33"/>
    </location>
</feature>
<dbReference type="Gene3D" id="2.130.10.10">
    <property type="entry name" value="YVTN repeat-like/Quinoprotein amine dehydrogenase"/>
    <property type="match status" value="3"/>
</dbReference>
<dbReference type="RefSeq" id="WP_162447634.1">
    <property type="nucleotide sequence ID" value="NZ_CP048222.1"/>
</dbReference>
<accession>A0A6C0GV63</accession>
<sequence length="1047" mass="118368">MLSIQSKLFQFAICWLRQLMVGIGILGWILPVYGQNAQVNLPANRDVSFEHLSVKQGLSNNTVLCIRQDQEGFIWMGTRDGLNKYDGYTFTIYKPDPLDPKNTLGHNWVNNILEDRQGRLWVTTHGGGLHRMDKRSGKLTSYRIDPTKINDRNVCRSIFEDRHGFLWIASHGGLNQLDPNSGKFSLYNSPADETLGLFAVCEDQYGRLWVGGRKGLYQFDRKTGEFTCFPMKDGPMQGVEAMYQDDKGTLWIASPKGHLSKLDPTSLTVTFLPEPENFFEGRPTALFGDASGIIWLARENKNGLVRFNAGNGQWEGSKDNFSQVSNLSKNVVKSFFQDRCGILWIGTDNGINKLIPQPKKFQTIQLNKDLHSSQLPENKIAALCQDQTGTIWVGNEAGGLHALHSETKQFASYMADSTNPTQLASNQVAAIYESRSGILWVGAGSYLHKKEGRGERFSRFYTGIQIRSIREDAENNLWIAGYGGIASFNQHTRQFTQYKYIPHDSSSLSDDNVVTLFISRSGAIWAATNRRGLNKLDPATGKFTRFQPNYSNPSGHLNDRDIRSLFEDEKGILWIGTNQGGLNRYDPQTGLFTAYTTHDGLPSNHIVAILGDRLGNLWLSTNQGICRFTPATKVCRNYDATDGLQGEEFGREFLEVCAKRTTGELLFGGPNGFNIFSPEHIQDNQHKPPVHITNITINDTISTFRRDTLALSYQENSFSFDFVAINFISPEKNQYAYQLEGNDNNWVYSGKRRFAAYTNLDPGEYTFKVKASNNDGVWNTVGTSLKIIIHPPFWRTWWFMTIGALMFGGCIYAGFRYRIRQIRQEEAHKAAFNKKLSEMELQTLRAQMNPHFIFNSLNSINRFIMNNEPEEASDYLSKFSKLIRLILQNSNTSTITLEKELEALQLYLKLEVLRFKGKFTFLVQISEEVETAYIEIPPLIIQPYVENAIWHGLMHKEGIGHLVINIKHEHNRLICTIEDDGIGRKRAAELKSKSATKNKSMGMQITAHRLELSNALSGKKTTVSIADLVDAEGEPCGTRVELQIPTR</sequence>
<dbReference type="InterPro" id="IPR010559">
    <property type="entry name" value="Sig_transdc_His_kin_internal"/>
</dbReference>
<organism evidence="5 6">
    <name type="scientific">Rhodocytophaga rosea</name>
    <dbReference type="NCBI Taxonomy" id="2704465"/>
    <lineage>
        <taxon>Bacteria</taxon>
        <taxon>Pseudomonadati</taxon>
        <taxon>Bacteroidota</taxon>
        <taxon>Cytophagia</taxon>
        <taxon>Cytophagales</taxon>
        <taxon>Rhodocytophagaceae</taxon>
        <taxon>Rhodocytophaga</taxon>
    </lineage>
</organism>
<dbReference type="InterPro" id="IPR015943">
    <property type="entry name" value="WD40/YVTN_repeat-like_dom_sf"/>
</dbReference>
<dbReference type="AlphaFoldDB" id="A0A6C0GV63"/>
<dbReference type="Pfam" id="PF07494">
    <property type="entry name" value="Reg_prop"/>
    <property type="match status" value="6"/>
</dbReference>
<reference evidence="5 6" key="1">
    <citation type="submission" date="2020-01" db="EMBL/GenBank/DDBJ databases">
        <authorList>
            <person name="Kim M.K."/>
        </authorList>
    </citation>
    <scope>NUCLEOTIDE SEQUENCE [LARGE SCALE GENOMIC DNA]</scope>
    <source>
        <strain evidence="5 6">172606-1</strain>
    </source>
</reference>
<evidence type="ECO:0008006" key="7">
    <source>
        <dbReference type="Google" id="ProtNLM"/>
    </source>
</evidence>
<feature type="domain" description="Two component regulator three Y" evidence="4">
    <location>
        <begin position="726"/>
        <end position="790"/>
    </location>
</feature>
<dbReference type="EMBL" id="CP048222">
    <property type="protein sequence ID" value="QHT71704.1"/>
    <property type="molecule type" value="Genomic_DNA"/>
</dbReference>
<dbReference type="Gene3D" id="2.60.40.10">
    <property type="entry name" value="Immunoglobulins"/>
    <property type="match status" value="1"/>
</dbReference>
<keyword evidence="6" id="KW-1185">Reference proteome</keyword>
<dbReference type="InterPro" id="IPR011110">
    <property type="entry name" value="Reg_prop"/>
</dbReference>
<dbReference type="Proteomes" id="UP000480178">
    <property type="component" value="Chromosome"/>
</dbReference>
<evidence type="ECO:0000259" key="3">
    <source>
        <dbReference type="Pfam" id="PF06580"/>
    </source>
</evidence>
<dbReference type="Pfam" id="PF06580">
    <property type="entry name" value="His_kinase"/>
    <property type="match status" value="1"/>
</dbReference>
<evidence type="ECO:0000313" key="6">
    <source>
        <dbReference type="Proteomes" id="UP000480178"/>
    </source>
</evidence>
<dbReference type="Pfam" id="PF07495">
    <property type="entry name" value="Y_Y_Y"/>
    <property type="match status" value="1"/>
</dbReference>
<dbReference type="PANTHER" id="PTHR43547">
    <property type="entry name" value="TWO-COMPONENT HISTIDINE KINASE"/>
    <property type="match status" value="1"/>
</dbReference>
<dbReference type="InterPro" id="IPR011123">
    <property type="entry name" value="Y_Y_Y"/>
</dbReference>
<dbReference type="InterPro" id="IPR036890">
    <property type="entry name" value="HATPase_C_sf"/>
</dbReference>
<dbReference type="FunFam" id="2.60.40.10:FF:000791">
    <property type="entry name" value="Two-component system sensor histidine kinase/response regulator"/>
    <property type="match status" value="1"/>
</dbReference>
<feature type="transmembrane region" description="Helical" evidence="2">
    <location>
        <begin position="797"/>
        <end position="815"/>
    </location>
</feature>
<gene>
    <name evidence="5" type="ORF">GXP67_36085</name>
</gene>
<dbReference type="CDD" id="cd00146">
    <property type="entry name" value="PKD"/>
    <property type="match status" value="1"/>
</dbReference>
<dbReference type="GO" id="GO:0000155">
    <property type="term" value="F:phosphorelay sensor kinase activity"/>
    <property type="evidence" value="ECO:0007669"/>
    <property type="project" value="InterPro"/>
</dbReference>
<protein>
    <recommendedName>
        <fullName evidence="7">Histidine kinase</fullName>
    </recommendedName>
</protein>
<evidence type="ECO:0000313" key="5">
    <source>
        <dbReference type="EMBL" id="QHT71704.1"/>
    </source>
</evidence>
<evidence type="ECO:0000256" key="2">
    <source>
        <dbReference type="SAM" id="Phobius"/>
    </source>
</evidence>
<name>A0A6C0GV63_9BACT</name>
<dbReference type="SUPFAM" id="SSF55874">
    <property type="entry name" value="ATPase domain of HSP90 chaperone/DNA topoisomerase II/histidine kinase"/>
    <property type="match status" value="1"/>
</dbReference>
<feature type="domain" description="Signal transduction histidine kinase internal region" evidence="3">
    <location>
        <begin position="839"/>
        <end position="919"/>
    </location>
</feature>
<dbReference type="KEGG" id="rhoz:GXP67_36085"/>
<dbReference type="InterPro" id="IPR013783">
    <property type="entry name" value="Ig-like_fold"/>
</dbReference>
<dbReference type="GO" id="GO:0016020">
    <property type="term" value="C:membrane"/>
    <property type="evidence" value="ECO:0007669"/>
    <property type="project" value="InterPro"/>
</dbReference>
<keyword evidence="2" id="KW-1133">Transmembrane helix</keyword>
<keyword evidence="2" id="KW-0472">Membrane</keyword>
<evidence type="ECO:0000256" key="1">
    <source>
        <dbReference type="ARBA" id="ARBA00022553"/>
    </source>
</evidence>
<dbReference type="SUPFAM" id="SSF63829">
    <property type="entry name" value="Calcium-dependent phosphotriesterase"/>
    <property type="match status" value="2"/>
</dbReference>
<dbReference type="Gene3D" id="3.30.565.10">
    <property type="entry name" value="Histidine kinase-like ATPase, C-terminal domain"/>
    <property type="match status" value="1"/>
</dbReference>
<keyword evidence="2" id="KW-0812">Transmembrane</keyword>